<name>A0A813URU6_9BILA</name>
<proteinExistence type="predicted"/>
<protein>
    <submittedName>
        <fullName evidence="1">Uncharacterized protein</fullName>
    </submittedName>
</protein>
<accession>A0A813URU6</accession>
<evidence type="ECO:0000313" key="1">
    <source>
        <dbReference type="EMBL" id="CAF0830712.1"/>
    </source>
</evidence>
<keyword evidence="2" id="KW-1185">Reference proteome</keyword>
<dbReference type="OrthoDB" id="9400058at2759"/>
<sequence length="91" mass="10141">MGYSVLKPDGEFILEETIEEKDLGVYITSDLKLNRQCSTAATKEIRILGQIRASFSFLDKETLRLLFTGLLIGNSRLCCLHAAFPSLTTTL</sequence>
<evidence type="ECO:0000313" key="2">
    <source>
        <dbReference type="Proteomes" id="UP000663879"/>
    </source>
</evidence>
<gene>
    <name evidence="1" type="ORF">OXX778_LOCUS7951</name>
</gene>
<dbReference type="AlphaFoldDB" id="A0A813URU6"/>
<organism evidence="1 2">
    <name type="scientific">Brachionus calyciflorus</name>
    <dbReference type="NCBI Taxonomy" id="104777"/>
    <lineage>
        <taxon>Eukaryota</taxon>
        <taxon>Metazoa</taxon>
        <taxon>Spiralia</taxon>
        <taxon>Gnathifera</taxon>
        <taxon>Rotifera</taxon>
        <taxon>Eurotatoria</taxon>
        <taxon>Monogononta</taxon>
        <taxon>Pseudotrocha</taxon>
        <taxon>Ploima</taxon>
        <taxon>Brachionidae</taxon>
        <taxon>Brachionus</taxon>
    </lineage>
</organism>
<dbReference type="EMBL" id="CAJNOC010001056">
    <property type="protein sequence ID" value="CAF0830712.1"/>
    <property type="molecule type" value="Genomic_DNA"/>
</dbReference>
<reference evidence="1" key="1">
    <citation type="submission" date="2021-02" db="EMBL/GenBank/DDBJ databases">
        <authorList>
            <person name="Nowell W R."/>
        </authorList>
    </citation>
    <scope>NUCLEOTIDE SEQUENCE</scope>
    <source>
        <strain evidence="1">Ploen Becks lab</strain>
    </source>
</reference>
<dbReference type="Proteomes" id="UP000663879">
    <property type="component" value="Unassembled WGS sequence"/>
</dbReference>
<comment type="caution">
    <text evidence="1">The sequence shown here is derived from an EMBL/GenBank/DDBJ whole genome shotgun (WGS) entry which is preliminary data.</text>
</comment>